<evidence type="ECO:0000313" key="2">
    <source>
        <dbReference type="EMBL" id="CAI5443837.1"/>
    </source>
</evidence>
<keyword evidence="1" id="KW-0732">Signal</keyword>
<protein>
    <recommendedName>
        <fullName evidence="4">DUF38 domain-containing protein</fullName>
    </recommendedName>
</protein>
<name>A0A9P1IDN0_9PELO</name>
<evidence type="ECO:0000313" key="3">
    <source>
        <dbReference type="Proteomes" id="UP001152747"/>
    </source>
</evidence>
<gene>
    <name evidence="2" type="ORF">CAMP_LOCUS6474</name>
</gene>
<feature type="signal peptide" evidence="1">
    <location>
        <begin position="1"/>
        <end position="17"/>
    </location>
</feature>
<dbReference type="EMBL" id="CANHGI010000002">
    <property type="protein sequence ID" value="CAI5443837.1"/>
    <property type="molecule type" value="Genomic_DNA"/>
</dbReference>
<evidence type="ECO:0000256" key="1">
    <source>
        <dbReference type="SAM" id="SignalP"/>
    </source>
</evidence>
<accession>A0A9P1IDN0</accession>
<reference evidence="2" key="1">
    <citation type="submission" date="2022-11" db="EMBL/GenBank/DDBJ databases">
        <authorList>
            <person name="Kikuchi T."/>
        </authorList>
    </citation>
    <scope>NUCLEOTIDE SEQUENCE</scope>
    <source>
        <strain evidence="2">PS1010</strain>
    </source>
</reference>
<keyword evidence="3" id="KW-1185">Reference proteome</keyword>
<dbReference type="AlphaFoldDB" id="A0A9P1IDN0"/>
<proteinExistence type="predicted"/>
<organism evidence="2 3">
    <name type="scientific">Caenorhabditis angaria</name>
    <dbReference type="NCBI Taxonomy" id="860376"/>
    <lineage>
        <taxon>Eukaryota</taxon>
        <taxon>Metazoa</taxon>
        <taxon>Ecdysozoa</taxon>
        <taxon>Nematoda</taxon>
        <taxon>Chromadorea</taxon>
        <taxon>Rhabditida</taxon>
        <taxon>Rhabditina</taxon>
        <taxon>Rhabditomorpha</taxon>
        <taxon>Rhabditoidea</taxon>
        <taxon>Rhabditidae</taxon>
        <taxon>Peloderinae</taxon>
        <taxon>Caenorhabditis</taxon>
    </lineage>
</organism>
<sequence length="155" mass="17957">MKFHLLLLLLFPQICEAIDKLSEVEALVVLTDLKLLKFPFKYKSCYNNVPKMLDEKEFSDLRALALPYAIEMHNPDAAKYAELHKLIANKNRTQHVEIDKDLSESAREGVDRIEINGFNFVVHFKNTGRGTLVYGVNYENGKFYLISEERFDCPQ</sequence>
<comment type="caution">
    <text evidence="2">The sequence shown here is derived from an EMBL/GenBank/DDBJ whole genome shotgun (WGS) entry which is preliminary data.</text>
</comment>
<feature type="chain" id="PRO_5040150838" description="DUF38 domain-containing protein" evidence="1">
    <location>
        <begin position="18"/>
        <end position="155"/>
    </location>
</feature>
<dbReference type="Proteomes" id="UP001152747">
    <property type="component" value="Unassembled WGS sequence"/>
</dbReference>
<evidence type="ECO:0008006" key="4">
    <source>
        <dbReference type="Google" id="ProtNLM"/>
    </source>
</evidence>